<evidence type="ECO:0000259" key="1">
    <source>
        <dbReference type="Pfam" id="PF14363"/>
    </source>
</evidence>
<gene>
    <name evidence="2" type="ORF">Adt_26317</name>
</gene>
<name>A0ABD1RUK5_9LAMI</name>
<evidence type="ECO:0000313" key="2">
    <source>
        <dbReference type="EMBL" id="KAL2490689.1"/>
    </source>
</evidence>
<dbReference type="EMBL" id="JBFOLK010000008">
    <property type="protein sequence ID" value="KAL2490689.1"/>
    <property type="molecule type" value="Genomic_DNA"/>
</dbReference>
<feature type="domain" description="AAA-type ATPase N-terminal" evidence="1">
    <location>
        <begin position="35"/>
        <end position="101"/>
    </location>
</feature>
<sequence>MHPNFQIPSTKTVISTAASVAATAMLVRSFTKDFVPPELRQYIFTKFHYFVATFTNEITLVIDEYEGLNKNQLFYAAEIYLGTISNPSTRRFRASLPEKGEENPCFYGKK</sequence>
<comment type="caution">
    <text evidence="2">The sequence shown here is derived from an EMBL/GenBank/DDBJ whole genome shotgun (WGS) entry which is preliminary data.</text>
</comment>
<keyword evidence="3" id="KW-1185">Reference proteome</keyword>
<organism evidence="2 3">
    <name type="scientific">Abeliophyllum distichum</name>
    <dbReference type="NCBI Taxonomy" id="126358"/>
    <lineage>
        <taxon>Eukaryota</taxon>
        <taxon>Viridiplantae</taxon>
        <taxon>Streptophyta</taxon>
        <taxon>Embryophyta</taxon>
        <taxon>Tracheophyta</taxon>
        <taxon>Spermatophyta</taxon>
        <taxon>Magnoliopsida</taxon>
        <taxon>eudicotyledons</taxon>
        <taxon>Gunneridae</taxon>
        <taxon>Pentapetalae</taxon>
        <taxon>asterids</taxon>
        <taxon>lamiids</taxon>
        <taxon>Lamiales</taxon>
        <taxon>Oleaceae</taxon>
        <taxon>Forsythieae</taxon>
        <taxon>Abeliophyllum</taxon>
    </lineage>
</organism>
<dbReference type="InterPro" id="IPR025753">
    <property type="entry name" value="AAA_N_dom"/>
</dbReference>
<dbReference type="Pfam" id="PF14363">
    <property type="entry name" value="AAA_assoc"/>
    <property type="match status" value="1"/>
</dbReference>
<accession>A0ABD1RUK5</accession>
<protein>
    <submittedName>
        <fullName evidence="2">Cytochrome BC1 synthesis</fullName>
    </submittedName>
</protein>
<dbReference type="AlphaFoldDB" id="A0ABD1RUK5"/>
<evidence type="ECO:0000313" key="3">
    <source>
        <dbReference type="Proteomes" id="UP001604336"/>
    </source>
</evidence>
<proteinExistence type="predicted"/>
<reference evidence="3" key="1">
    <citation type="submission" date="2024-07" db="EMBL/GenBank/DDBJ databases">
        <title>Two chromosome-level genome assemblies of Korean endemic species Abeliophyllum distichum and Forsythia ovata (Oleaceae).</title>
        <authorList>
            <person name="Jang H."/>
        </authorList>
    </citation>
    <scope>NUCLEOTIDE SEQUENCE [LARGE SCALE GENOMIC DNA]</scope>
</reference>
<dbReference type="Proteomes" id="UP001604336">
    <property type="component" value="Unassembled WGS sequence"/>
</dbReference>